<dbReference type="KEGG" id="psco:LY89DRAFT_780597"/>
<dbReference type="PANTHER" id="PTHR31356:SF53">
    <property type="entry name" value="HEME PEROXIDASE"/>
    <property type="match status" value="1"/>
</dbReference>
<keyword evidence="2" id="KW-0408">Iron</keyword>
<dbReference type="Gene3D" id="1.10.520.10">
    <property type="match status" value="1"/>
</dbReference>
<evidence type="ECO:0000313" key="8">
    <source>
        <dbReference type="Proteomes" id="UP000070700"/>
    </source>
</evidence>
<proteinExistence type="inferred from homology"/>
<keyword evidence="8" id="KW-1185">Reference proteome</keyword>
<evidence type="ECO:0000256" key="1">
    <source>
        <dbReference type="ARBA" id="ARBA00022559"/>
    </source>
</evidence>
<dbReference type="GO" id="GO:0020037">
    <property type="term" value="F:heme binding"/>
    <property type="evidence" value="ECO:0007669"/>
    <property type="project" value="UniProtKB-UniRule"/>
</dbReference>
<evidence type="ECO:0000313" key="7">
    <source>
        <dbReference type="EMBL" id="KUJ18540.1"/>
    </source>
</evidence>
<dbReference type="Gene3D" id="1.10.420.10">
    <property type="entry name" value="Peroxidase, domain 2"/>
    <property type="match status" value="1"/>
</dbReference>
<dbReference type="OrthoDB" id="5985073at2759"/>
<dbReference type="GO" id="GO:0004601">
    <property type="term" value="F:peroxidase activity"/>
    <property type="evidence" value="ECO:0007669"/>
    <property type="project" value="UniProtKB-KW"/>
</dbReference>
<dbReference type="AlphaFoldDB" id="A0A194XEC7"/>
<reference evidence="7 8" key="1">
    <citation type="submission" date="2015-10" db="EMBL/GenBank/DDBJ databases">
        <title>Full genome of DAOMC 229536 Phialocephala scopiformis, a fungal endophyte of spruce producing the potent anti-insectan compound rugulosin.</title>
        <authorList>
            <consortium name="DOE Joint Genome Institute"/>
            <person name="Walker A.K."/>
            <person name="Frasz S.L."/>
            <person name="Seifert K.A."/>
            <person name="Miller J.D."/>
            <person name="Mondo S.J."/>
            <person name="Labutti K."/>
            <person name="Lipzen A."/>
            <person name="Dockter R."/>
            <person name="Kennedy M."/>
            <person name="Grigoriev I.V."/>
            <person name="Spatafora J.W."/>
        </authorList>
    </citation>
    <scope>NUCLEOTIDE SEQUENCE [LARGE SCALE GENOMIC DNA]</scope>
    <source>
        <strain evidence="7 8">CBS 120377</strain>
    </source>
</reference>
<dbReference type="Proteomes" id="UP000070700">
    <property type="component" value="Unassembled WGS sequence"/>
</dbReference>
<dbReference type="PROSITE" id="PS50873">
    <property type="entry name" value="PEROXIDASE_4"/>
    <property type="match status" value="1"/>
</dbReference>
<dbReference type="EMBL" id="KQ947412">
    <property type="protein sequence ID" value="KUJ18540.1"/>
    <property type="molecule type" value="Genomic_DNA"/>
</dbReference>
<dbReference type="GeneID" id="28832121"/>
<evidence type="ECO:0000259" key="6">
    <source>
        <dbReference type="PROSITE" id="PS50873"/>
    </source>
</evidence>
<sequence length="532" mass="56960">MEYILVEQALPFTIPISPCNNFVDEVDSLPPSAPPNTGEQSSAEWVRLIFHDFITADVVAGTGGLDASIGFESERAENIGKHFINDTLTFFDVFVNAYVSLADMIALGAIMSLRTCSGLNAETELKVGRIDATKAGPSGVPQAFTDLTTTLATFETAGFNQSEAITAVACGHSLGGVHYVNFLSIVGEDVVTINNTDGVSTFDSTPDVFDNIVIKEYLAGTGKCGGPLVIGSNVTTRSDLRLFQSDNNLTIKSLLSPDDFHTKCGYIFQRMIDTVPTAVTLSEPVVPQKWKITTYDYQLRQDGTLSISGNIRYLCDLGLNCPAPSTLSYTFATLNEPTGTFSTLPLPTVQGRVPGDTCGSFFSTDAPFFGNFSSYCFSNNITSSTTAIIVQNEYSYPLFPSVFVAQSDSSIAQTITIINDTSFVLNTTLKLSAAALTWIVKDAKTLDVVFYQKGPGPACQQSVSNIFNMECTGITESEGSLERLGTVGEYTIFTGTQTWVGGAGLQAVQVGYQGVWSMSVATLGLVLNTTVV</sequence>
<keyword evidence="3 5" id="KW-0560">Oxidoreductase</keyword>
<evidence type="ECO:0000256" key="4">
    <source>
        <dbReference type="RuleBase" id="RU004241"/>
    </source>
</evidence>
<dbReference type="PRINTS" id="PR00458">
    <property type="entry name" value="PEROXIDASE"/>
</dbReference>
<evidence type="ECO:0000256" key="3">
    <source>
        <dbReference type="ARBA" id="ARBA00023002"/>
    </source>
</evidence>
<name>A0A194XEC7_MOLSC</name>
<keyword evidence="1 5" id="KW-0575">Peroxidase</keyword>
<dbReference type="GO" id="GO:0046872">
    <property type="term" value="F:metal ion binding"/>
    <property type="evidence" value="ECO:0007669"/>
    <property type="project" value="UniProtKB-UniRule"/>
</dbReference>
<feature type="domain" description="Plant heme peroxidase family profile" evidence="6">
    <location>
        <begin position="42"/>
        <end position="319"/>
    </location>
</feature>
<gene>
    <name evidence="7" type="ORF">LY89DRAFT_780597</name>
</gene>
<dbReference type="GO" id="GO:0042744">
    <property type="term" value="P:hydrogen peroxide catabolic process"/>
    <property type="evidence" value="ECO:0007669"/>
    <property type="project" value="TreeGrafter"/>
</dbReference>
<protein>
    <recommendedName>
        <fullName evidence="5">Peroxidase</fullName>
        <ecNumber evidence="5">1.11.1.-</ecNumber>
    </recommendedName>
</protein>
<organism evidence="7 8">
    <name type="scientific">Mollisia scopiformis</name>
    <name type="common">Conifer needle endophyte fungus</name>
    <name type="synonym">Phialocephala scopiformis</name>
    <dbReference type="NCBI Taxonomy" id="149040"/>
    <lineage>
        <taxon>Eukaryota</taxon>
        <taxon>Fungi</taxon>
        <taxon>Dikarya</taxon>
        <taxon>Ascomycota</taxon>
        <taxon>Pezizomycotina</taxon>
        <taxon>Leotiomycetes</taxon>
        <taxon>Helotiales</taxon>
        <taxon>Mollisiaceae</taxon>
        <taxon>Mollisia</taxon>
    </lineage>
</organism>
<dbReference type="RefSeq" id="XP_018072895.1">
    <property type="nucleotide sequence ID" value="XM_018222395.1"/>
</dbReference>
<keyword evidence="2" id="KW-0479">Metal-binding</keyword>
<dbReference type="Pfam" id="PF00141">
    <property type="entry name" value="peroxidase"/>
    <property type="match status" value="1"/>
</dbReference>
<evidence type="ECO:0000256" key="2">
    <source>
        <dbReference type="ARBA" id="ARBA00022617"/>
    </source>
</evidence>
<evidence type="ECO:0000256" key="5">
    <source>
        <dbReference type="RuleBase" id="RU363051"/>
    </source>
</evidence>
<accession>A0A194XEC7</accession>
<dbReference type="InterPro" id="IPR002016">
    <property type="entry name" value="Haem_peroxidase"/>
</dbReference>
<dbReference type="GO" id="GO:0034599">
    <property type="term" value="P:cellular response to oxidative stress"/>
    <property type="evidence" value="ECO:0007669"/>
    <property type="project" value="InterPro"/>
</dbReference>
<comment type="similarity">
    <text evidence="4">Belongs to the peroxidase family.</text>
</comment>
<dbReference type="GO" id="GO:0000302">
    <property type="term" value="P:response to reactive oxygen species"/>
    <property type="evidence" value="ECO:0007669"/>
    <property type="project" value="TreeGrafter"/>
</dbReference>
<keyword evidence="2" id="KW-0349">Heme</keyword>
<dbReference type="InterPro" id="IPR010255">
    <property type="entry name" value="Haem_peroxidase_sf"/>
</dbReference>
<dbReference type="EC" id="1.11.1.-" evidence="5"/>
<dbReference type="InterPro" id="IPR044831">
    <property type="entry name" value="Ccp1-like"/>
</dbReference>
<dbReference type="InParanoid" id="A0A194XEC7"/>
<dbReference type="SUPFAM" id="SSF48113">
    <property type="entry name" value="Heme-dependent peroxidases"/>
    <property type="match status" value="1"/>
</dbReference>
<dbReference type="PANTHER" id="PTHR31356">
    <property type="entry name" value="THYLAKOID LUMENAL 29 KDA PROTEIN, CHLOROPLASTIC-RELATED"/>
    <property type="match status" value="1"/>
</dbReference>